<dbReference type="OrthoDB" id="3932329at2759"/>
<evidence type="ECO:0000313" key="1">
    <source>
        <dbReference type="EMBL" id="OCL04343.1"/>
    </source>
</evidence>
<sequence>MLSLDLSEEHWLYSNVFCAICGTAFWRHPCEEWAGKVVLLTEHDSSELPPIAGWTAKHESKRGAQVLEWPAVITEGSRCQLVHGEASVNAYSDWDLSQNFPVHEACLELAKQIIQVRSKNRDSTKKTHPRQVTSVSDLFEVLMARRSTWDWGITEKLDAPHNYYLPREYYVHNIYYDRECLTKEEKDVLEADPLDIPDLVESLISCLQPLPQRSHENLSAFRVQFQRRIESLPAELFLSVLDYLYPLKIDSSECTRLLSPSIWKGMLLNGQIIPFLSDLDSTDFEQELLNCSCPAELDYERLVRQLTQVAPKLNMALLPDLSVGLRNRIRIWKLVQEMYVGDYGDWYNKCMSGTI</sequence>
<reference evidence="1 2" key="1">
    <citation type="journal article" date="2016" name="Nat. Commun.">
        <title>Ectomycorrhizal ecology is imprinted in the genome of the dominant symbiotic fungus Cenococcum geophilum.</title>
        <authorList>
            <consortium name="DOE Joint Genome Institute"/>
            <person name="Peter M."/>
            <person name="Kohler A."/>
            <person name="Ohm R.A."/>
            <person name="Kuo A."/>
            <person name="Krutzmann J."/>
            <person name="Morin E."/>
            <person name="Arend M."/>
            <person name="Barry K.W."/>
            <person name="Binder M."/>
            <person name="Choi C."/>
            <person name="Clum A."/>
            <person name="Copeland A."/>
            <person name="Grisel N."/>
            <person name="Haridas S."/>
            <person name="Kipfer T."/>
            <person name="LaButti K."/>
            <person name="Lindquist E."/>
            <person name="Lipzen A."/>
            <person name="Maire R."/>
            <person name="Meier B."/>
            <person name="Mihaltcheva S."/>
            <person name="Molinier V."/>
            <person name="Murat C."/>
            <person name="Poggeler S."/>
            <person name="Quandt C.A."/>
            <person name="Sperisen C."/>
            <person name="Tritt A."/>
            <person name="Tisserant E."/>
            <person name="Crous P.W."/>
            <person name="Henrissat B."/>
            <person name="Nehls U."/>
            <person name="Egli S."/>
            <person name="Spatafora J.W."/>
            <person name="Grigoriev I.V."/>
            <person name="Martin F.M."/>
        </authorList>
    </citation>
    <scope>NUCLEOTIDE SEQUENCE [LARGE SCALE GENOMIC DNA]</scope>
    <source>
        <strain evidence="1 2">CBS 207.34</strain>
    </source>
</reference>
<keyword evidence="2" id="KW-1185">Reference proteome</keyword>
<dbReference type="AlphaFoldDB" id="A0A8E2ETE7"/>
<organism evidence="1 2">
    <name type="scientific">Glonium stellatum</name>
    <dbReference type="NCBI Taxonomy" id="574774"/>
    <lineage>
        <taxon>Eukaryota</taxon>
        <taxon>Fungi</taxon>
        <taxon>Dikarya</taxon>
        <taxon>Ascomycota</taxon>
        <taxon>Pezizomycotina</taxon>
        <taxon>Dothideomycetes</taxon>
        <taxon>Pleosporomycetidae</taxon>
        <taxon>Gloniales</taxon>
        <taxon>Gloniaceae</taxon>
        <taxon>Glonium</taxon>
    </lineage>
</organism>
<dbReference type="EMBL" id="KV750535">
    <property type="protein sequence ID" value="OCL04343.1"/>
    <property type="molecule type" value="Genomic_DNA"/>
</dbReference>
<gene>
    <name evidence="1" type="ORF">AOQ84DRAFT_119778</name>
</gene>
<evidence type="ECO:0000313" key="2">
    <source>
        <dbReference type="Proteomes" id="UP000250140"/>
    </source>
</evidence>
<accession>A0A8E2ETE7</accession>
<protein>
    <recommendedName>
        <fullName evidence="3">F-box domain-containing protein</fullName>
    </recommendedName>
</protein>
<evidence type="ECO:0008006" key="3">
    <source>
        <dbReference type="Google" id="ProtNLM"/>
    </source>
</evidence>
<name>A0A8E2ETE7_9PEZI</name>
<proteinExistence type="predicted"/>
<dbReference type="Proteomes" id="UP000250140">
    <property type="component" value="Unassembled WGS sequence"/>
</dbReference>